<evidence type="ECO:0000313" key="2">
    <source>
        <dbReference type="EMBL" id="NTS66323.1"/>
    </source>
</evidence>
<gene>
    <name evidence="2" type="ORF">HRV97_14270</name>
</gene>
<feature type="region of interest" description="Disordered" evidence="1">
    <location>
        <begin position="31"/>
        <end position="102"/>
    </location>
</feature>
<proteinExistence type="predicted"/>
<reference evidence="2 3" key="1">
    <citation type="submission" date="2020-06" db="EMBL/GenBank/DDBJ databases">
        <title>Sphingomonas hominis sp. nov., a member of the Sphingomonas, isolated from the hair of a 22-year-old girl.</title>
        <authorList>
            <person name="Zhang D.-F."/>
            <person name="Cui X.-W."/>
        </authorList>
    </citation>
    <scope>NUCLEOTIDE SEQUENCE [LARGE SCALE GENOMIC DNA]</scope>
    <source>
        <strain evidence="2 3">HHU CXW</strain>
    </source>
</reference>
<keyword evidence="3" id="KW-1185">Reference proteome</keyword>
<evidence type="ECO:0000256" key="1">
    <source>
        <dbReference type="SAM" id="MobiDB-lite"/>
    </source>
</evidence>
<organism evidence="2 3">
    <name type="scientific">Sphingomonas hominis</name>
    <dbReference type="NCBI Taxonomy" id="2741495"/>
    <lineage>
        <taxon>Bacteria</taxon>
        <taxon>Pseudomonadati</taxon>
        <taxon>Pseudomonadota</taxon>
        <taxon>Alphaproteobacteria</taxon>
        <taxon>Sphingomonadales</taxon>
        <taxon>Sphingomonadaceae</taxon>
        <taxon>Sphingomonas</taxon>
    </lineage>
</organism>
<protein>
    <submittedName>
        <fullName evidence="2">Uncharacterized protein</fullName>
    </submittedName>
</protein>
<dbReference type="EMBL" id="JABULH010000006">
    <property type="protein sequence ID" value="NTS66323.1"/>
    <property type="molecule type" value="Genomic_DNA"/>
</dbReference>
<evidence type="ECO:0000313" key="3">
    <source>
        <dbReference type="Proteomes" id="UP000621447"/>
    </source>
</evidence>
<dbReference type="RefSeq" id="WP_174194944.1">
    <property type="nucleotide sequence ID" value="NZ_JABULH010000006.1"/>
</dbReference>
<accession>A0ABX2JIS6</accession>
<feature type="compositionally biased region" description="Basic and acidic residues" evidence="1">
    <location>
        <begin position="31"/>
        <end position="59"/>
    </location>
</feature>
<name>A0ABX2JIS6_9SPHN</name>
<sequence>MKAAVTIAIVPRAAFSKSSCDTLADRIEQTAAPRDRATMRDARAMKARDTGVARADKIEAAGANVSAMSQQRRCASRQPGGGSLTPLPRRHARPGRTESVRR</sequence>
<comment type="caution">
    <text evidence="2">The sequence shown here is derived from an EMBL/GenBank/DDBJ whole genome shotgun (WGS) entry which is preliminary data.</text>
</comment>
<dbReference type="Proteomes" id="UP000621447">
    <property type="component" value="Unassembled WGS sequence"/>
</dbReference>